<dbReference type="PANTHER" id="PTHR33070">
    <property type="entry name" value="OS06G0725500 PROTEIN"/>
    <property type="match status" value="1"/>
</dbReference>
<gene>
    <name evidence="2" type="ORF">BVC80_1313g25</name>
</gene>
<dbReference type="AlphaFoldDB" id="A0A200QYU5"/>
<dbReference type="GO" id="GO:0048367">
    <property type="term" value="P:shoot system development"/>
    <property type="evidence" value="ECO:0007669"/>
    <property type="project" value="InterPro"/>
</dbReference>
<sequence>MAVSSLKYPKTPYHARSISLPSRSNPLTLPVEEQLYRLRTSSSDEVISSSSAPLTSLSSLFDNLSGLNVLYDCVDDLFQSPITHRALAQEKCDKCVNDVLDGSLALLDTCSTTRDVLLQMKECIQDLQSSLRRKSRRRDGEFGLLENEVENYMNSRRKVTKAIQKCLRDLKRMENRRAFPTLFEKDQNLVAIISVLREVEWITLSTFEALFSTLLSGSKAQSSSKPAIKGWSLVSKLMHIRCGETNNKGEEAADMCEIEEVDIALNTLIISCKYNSIEVIVHNVQNVQKGLEALELSIHRLEDELELVFKSLIKARVSLLNILSN</sequence>
<dbReference type="STRING" id="56857.A0A200QYU5"/>
<dbReference type="InParanoid" id="A0A200QYU5"/>
<comment type="caution">
    <text evidence="2">The sequence shown here is derived from an EMBL/GenBank/DDBJ whole genome shotgun (WGS) entry which is preliminary data.</text>
</comment>
<evidence type="ECO:0008006" key="4">
    <source>
        <dbReference type="Google" id="ProtNLM"/>
    </source>
</evidence>
<organism evidence="2 3">
    <name type="scientific">Macleaya cordata</name>
    <name type="common">Five-seeded plume-poppy</name>
    <name type="synonym">Bocconia cordata</name>
    <dbReference type="NCBI Taxonomy" id="56857"/>
    <lineage>
        <taxon>Eukaryota</taxon>
        <taxon>Viridiplantae</taxon>
        <taxon>Streptophyta</taxon>
        <taxon>Embryophyta</taxon>
        <taxon>Tracheophyta</taxon>
        <taxon>Spermatophyta</taxon>
        <taxon>Magnoliopsida</taxon>
        <taxon>Ranunculales</taxon>
        <taxon>Papaveraceae</taxon>
        <taxon>Papaveroideae</taxon>
        <taxon>Macleaya</taxon>
    </lineage>
</organism>
<dbReference type="EMBL" id="MVGT01000743">
    <property type="protein sequence ID" value="OVA15636.1"/>
    <property type="molecule type" value="Genomic_DNA"/>
</dbReference>
<keyword evidence="1" id="KW-0175">Coiled coil</keyword>
<evidence type="ECO:0000256" key="1">
    <source>
        <dbReference type="SAM" id="Coils"/>
    </source>
</evidence>
<accession>A0A200QYU5</accession>
<dbReference type="Proteomes" id="UP000195402">
    <property type="component" value="Unassembled WGS sequence"/>
</dbReference>
<evidence type="ECO:0000313" key="3">
    <source>
        <dbReference type="Proteomes" id="UP000195402"/>
    </source>
</evidence>
<dbReference type="InterPro" id="IPR004320">
    <property type="entry name" value="BPS1_pln"/>
</dbReference>
<evidence type="ECO:0000313" key="2">
    <source>
        <dbReference type="EMBL" id="OVA15636.1"/>
    </source>
</evidence>
<keyword evidence="3" id="KW-1185">Reference proteome</keyword>
<proteinExistence type="predicted"/>
<dbReference type="OMA" id="KQIGSPG"/>
<reference evidence="2 3" key="1">
    <citation type="journal article" date="2017" name="Mol. Plant">
        <title>The Genome of Medicinal Plant Macleaya cordata Provides New Insights into Benzylisoquinoline Alkaloids Metabolism.</title>
        <authorList>
            <person name="Liu X."/>
            <person name="Liu Y."/>
            <person name="Huang P."/>
            <person name="Ma Y."/>
            <person name="Qing Z."/>
            <person name="Tang Q."/>
            <person name="Cao H."/>
            <person name="Cheng P."/>
            <person name="Zheng Y."/>
            <person name="Yuan Z."/>
            <person name="Zhou Y."/>
            <person name="Liu J."/>
            <person name="Tang Z."/>
            <person name="Zhuo Y."/>
            <person name="Zhang Y."/>
            <person name="Yu L."/>
            <person name="Huang J."/>
            <person name="Yang P."/>
            <person name="Peng Q."/>
            <person name="Zhang J."/>
            <person name="Jiang W."/>
            <person name="Zhang Z."/>
            <person name="Lin K."/>
            <person name="Ro D.K."/>
            <person name="Chen X."/>
            <person name="Xiong X."/>
            <person name="Shang Y."/>
            <person name="Huang S."/>
            <person name="Zeng J."/>
        </authorList>
    </citation>
    <scope>NUCLEOTIDE SEQUENCE [LARGE SCALE GENOMIC DNA]</scope>
    <source>
        <strain evidence="3">cv. BLH2017</strain>
        <tissue evidence="2">Root</tissue>
    </source>
</reference>
<dbReference type="PANTHER" id="PTHR33070:SF115">
    <property type="entry name" value="T23E18.15"/>
    <property type="match status" value="1"/>
</dbReference>
<protein>
    <recommendedName>
        <fullName evidence="4">DUF241 domain-containing protein</fullName>
    </recommendedName>
</protein>
<dbReference type="GO" id="GO:0048364">
    <property type="term" value="P:root development"/>
    <property type="evidence" value="ECO:0007669"/>
    <property type="project" value="InterPro"/>
</dbReference>
<feature type="coiled-coil region" evidence="1">
    <location>
        <begin position="284"/>
        <end position="311"/>
    </location>
</feature>
<dbReference type="Pfam" id="PF03087">
    <property type="entry name" value="BPS1"/>
    <property type="match status" value="1"/>
</dbReference>
<dbReference type="OrthoDB" id="1701699at2759"/>
<name>A0A200QYU5_MACCD</name>